<reference evidence="3" key="2">
    <citation type="submission" date="2015-07" db="EMBL/GenBank/DDBJ databases">
        <authorList>
            <person name="Noorani M."/>
        </authorList>
    </citation>
    <scope>NUCLEOTIDE SEQUENCE</scope>
    <source>
        <strain evidence="3">Yugu1</strain>
    </source>
</reference>
<dbReference type="KEGG" id="sita:101779795"/>
<dbReference type="GO" id="GO:0006355">
    <property type="term" value="P:regulation of DNA-templated transcription"/>
    <property type="evidence" value="ECO:0007669"/>
    <property type="project" value="InterPro"/>
</dbReference>
<accession>A0A368RQY1</accession>
<feature type="domain" description="Glabrous enhancer-binding protein-like DBD" evidence="2">
    <location>
        <begin position="44"/>
        <end position="139"/>
    </location>
</feature>
<reference evidence="3" key="1">
    <citation type="journal article" date="2012" name="Nat. Biotechnol.">
        <title>Reference genome sequence of the model plant Setaria.</title>
        <authorList>
            <person name="Bennetzen J.L."/>
            <person name="Schmutz J."/>
            <person name="Wang H."/>
            <person name="Percifield R."/>
            <person name="Hawkins J."/>
            <person name="Pontaroli A.C."/>
            <person name="Estep M."/>
            <person name="Feng L."/>
            <person name="Vaughn J.N."/>
            <person name="Grimwood J."/>
            <person name="Jenkins J."/>
            <person name="Barry K."/>
            <person name="Lindquist E."/>
            <person name="Hellsten U."/>
            <person name="Deshpande S."/>
            <person name="Wang X."/>
            <person name="Wu X."/>
            <person name="Mitros T."/>
            <person name="Triplett J."/>
            <person name="Yang X."/>
            <person name="Ye C.Y."/>
            <person name="Mauro-Herrera M."/>
            <person name="Wang L."/>
            <person name="Li P."/>
            <person name="Sharma M."/>
            <person name="Sharma R."/>
            <person name="Ronald P.C."/>
            <person name="Panaud O."/>
            <person name="Kellogg E.A."/>
            <person name="Brutnell T.P."/>
            <person name="Doust A.N."/>
            <person name="Tuskan G.A."/>
            <person name="Rokhsar D."/>
            <person name="Devos K.M."/>
        </authorList>
    </citation>
    <scope>NUCLEOTIDE SEQUENCE [LARGE SCALE GENOMIC DNA]</scope>
    <source>
        <strain evidence="3">Yugu1</strain>
    </source>
</reference>
<gene>
    <name evidence="3" type="ORF">SETIT_7G008200v2</name>
</gene>
<dbReference type="STRING" id="4555.A0A368RQY1"/>
<sequence length="257" mass="27602">MNRPPHSSRTADLVSPAADAAVEEAPMAASKPAAGVRKKPSVAFVRVWSEADEVRILEGLAAYAADHGAPPARSQLHAALEGRSLDKAEFTVTEIYEKVRRLRTKYCNLRDAGGPPVPEGGEDGGDEVRKYELSKAIWGDQPANVAKKGGSTSAAAVAVLPKAGGAIPRVRRGLEELQGLFPCLAAEVEKVTNDEMLAPVLKRAFEFIDDQKAGELDDKVKKQMVKEAQVTMSGATLRDEVLKMLIRSMEIDMASVV</sequence>
<dbReference type="PANTHER" id="PTHR31662">
    <property type="entry name" value="BNAANNG10740D PROTEIN-RELATED"/>
    <property type="match status" value="1"/>
</dbReference>
<dbReference type="OrthoDB" id="661680at2759"/>
<comment type="similarity">
    <text evidence="1">Belongs to the GeBP family.</text>
</comment>
<dbReference type="InterPro" id="IPR053932">
    <property type="entry name" value="GeBP-like_DBD"/>
</dbReference>
<evidence type="ECO:0000259" key="2">
    <source>
        <dbReference type="Pfam" id="PF04504"/>
    </source>
</evidence>
<name>A0A368RQY1_SETIT</name>
<proteinExistence type="inferred from homology"/>
<dbReference type="PANTHER" id="PTHR31662:SF9">
    <property type="entry name" value="OS09G0126600 PROTEIN"/>
    <property type="match status" value="1"/>
</dbReference>
<evidence type="ECO:0000256" key="1">
    <source>
        <dbReference type="ARBA" id="ARBA00010820"/>
    </source>
</evidence>
<dbReference type="EMBL" id="CM003534">
    <property type="protein sequence ID" value="RCV32503.1"/>
    <property type="molecule type" value="Genomic_DNA"/>
</dbReference>
<dbReference type="Pfam" id="PF04504">
    <property type="entry name" value="GeBP-like_DBD"/>
    <property type="match status" value="1"/>
</dbReference>
<evidence type="ECO:0000313" key="3">
    <source>
        <dbReference type="EMBL" id="RCV32503.1"/>
    </source>
</evidence>
<organism evidence="3">
    <name type="scientific">Setaria italica</name>
    <name type="common">Foxtail millet</name>
    <name type="synonym">Panicum italicum</name>
    <dbReference type="NCBI Taxonomy" id="4555"/>
    <lineage>
        <taxon>Eukaryota</taxon>
        <taxon>Viridiplantae</taxon>
        <taxon>Streptophyta</taxon>
        <taxon>Embryophyta</taxon>
        <taxon>Tracheophyta</taxon>
        <taxon>Spermatophyta</taxon>
        <taxon>Magnoliopsida</taxon>
        <taxon>Liliopsida</taxon>
        <taxon>Poales</taxon>
        <taxon>Poaceae</taxon>
        <taxon>PACMAD clade</taxon>
        <taxon>Panicoideae</taxon>
        <taxon>Panicodae</taxon>
        <taxon>Paniceae</taxon>
        <taxon>Cenchrinae</taxon>
        <taxon>Setaria</taxon>
    </lineage>
</organism>
<dbReference type="InterPro" id="IPR007592">
    <property type="entry name" value="GEBP"/>
</dbReference>
<dbReference type="AlphaFoldDB" id="A0A368RQY1"/>
<protein>
    <recommendedName>
        <fullName evidence="2">Glabrous enhancer-binding protein-like DBD domain-containing protein</fullName>
    </recommendedName>
</protein>